<sequence length="188" mass="20372">NNISISRPFGSIDCKYTIDPTLTLFPSSSRGTRIRSNVKLRTNVGTINADLTLMCGAKENTSTTLPRATLDISSKMGTVDVTLRRPSASSFNLPIIRLFASSRTGSLSILIPTNFQGFMVAHTKLGRLTLSSSVQSSAVVLREDMKLKRVFIGDPVVMGDSRWKGDGIVLRTIMGSIEVGYADEENVG</sequence>
<comment type="caution">
    <text evidence="2">The sequence shown here is derived from an EMBL/GenBank/DDBJ whole genome shotgun (WGS) entry which is preliminary data.</text>
</comment>
<proteinExistence type="predicted"/>
<evidence type="ECO:0000313" key="2">
    <source>
        <dbReference type="EMBL" id="KAJ4482611.1"/>
    </source>
</evidence>
<dbReference type="Pfam" id="PF24016">
    <property type="entry name" value="DUF7330"/>
    <property type="match status" value="1"/>
</dbReference>
<evidence type="ECO:0000313" key="3">
    <source>
        <dbReference type="Proteomes" id="UP001150266"/>
    </source>
</evidence>
<organism evidence="2 3">
    <name type="scientific">Lentinula aciculospora</name>
    <dbReference type="NCBI Taxonomy" id="153920"/>
    <lineage>
        <taxon>Eukaryota</taxon>
        <taxon>Fungi</taxon>
        <taxon>Dikarya</taxon>
        <taxon>Basidiomycota</taxon>
        <taxon>Agaricomycotina</taxon>
        <taxon>Agaricomycetes</taxon>
        <taxon>Agaricomycetidae</taxon>
        <taxon>Agaricales</taxon>
        <taxon>Marasmiineae</taxon>
        <taxon>Omphalotaceae</taxon>
        <taxon>Lentinula</taxon>
    </lineage>
</organism>
<name>A0A9W9AGY6_9AGAR</name>
<reference evidence="2" key="1">
    <citation type="submission" date="2022-08" db="EMBL/GenBank/DDBJ databases">
        <title>A Global Phylogenomic Analysis of the Shiitake Genus Lentinula.</title>
        <authorList>
            <consortium name="DOE Joint Genome Institute"/>
            <person name="Sierra-Patev S."/>
            <person name="Min B."/>
            <person name="Naranjo-Ortiz M."/>
            <person name="Looney B."/>
            <person name="Konkel Z."/>
            <person name="Slot J.C."/>
            <person name="Sakamoto Y."/>
            <person name="Steenwyk J.L."/>
            <person name="Rokas A."/>
            <person name="Carro J."/>
            <person name="Camarero S."/>
            <person name="Ferreira P."/>
            <person name="Molpeceres G."/>
            <person name="Ruiz-Duenas F.J."/>
            <person name="Serrano A."/>
            <person name="Henrissat B."/>
            <person name="Drula E."/>
            <person name="Hughes K.W."/>
            <person name="Mata J.L."/>
            <person name="Ishikawa N.K."/>
            <person name="Vargas-Isla R."/>
            <person name="Ushijima S."/>
            <person name="Smith C.A."/>
            <person name="Ahrendt S."/>
            <person name="Andreopoulos W."/>
            <person name="He G."/>
            <person name="Labutti K."/>
            <person name="Lipzen A."/>
            <person name="Ng V."/>
            <person name="Riley R."/>
            <person name="Sandor L."/>
            <person name="Barry K."/>
            <person name="Martinez A.T."/>
            <person name="Xiao Y."/>
            <person name="Gibbons J.G."/>
            <person name="Terashima K."/>
            <person name="Grigoriev I.V."/>
            <person name="Hibbett D.S."/>
        </authorList>
    </citation>
    <scope>NUCLEOTIDE SEQUENCE</scope>
    <source>
        <strain evidence="2">JLM2183</strain>
    </source>
</reference>
<feature type="non-terminal residue" evidence="2">
    <location>
        <position position="188"/>
    </location>
</feature>
<protein>
    <recommendedName>
        <fullName evidence="1">DUF7330 domain-containing protein</fullName>
    </recommendedName>
</protein>
<keyword evidence="3" id="KW-1185">Reference proteome</keyword>
<dbReference type="Proteomes" id="UP001150266">
    <property type="component" value="Unassembled WGS sequence"/>
</dbReference>
<dbReference type="InterPro" id="IPR055754">
    <property type="entry name" value="DUF7330"/>
</dbReference>
<dbReference type="AlphaFoldDB" id="A0A9W9AGY6"/>
<dbReference type="OrthoDB" id="2593559at2759"/>
<feature type="domain" description="DUF7330" evidence="1">
    <location>
        <begin position="1"/>
        <end position="184"/>
    </location>
</feature>
<accession>A0A9W9AGY6</accession>
<evidence type="ECO:0000259" key="1">
    <source>
        <dbReference type="Pfam" id="PF24016"/>
    </source>
</evidence>
<dbReference type="EMBL" id="JAOTPV010000005">
    <property type="protein sequence ID" value="KAJ4482611.1"/>
    <property type="molecule type" value="Genomic_DNA"/>
</dbReference>
<feature type="non-terminal residue" evidence="2">
    <location>
        <position position="1"/>
    </location>
</feature>
<gene>
    <name evidence="2" type="ORF">J3R30DRAFT_3261253</name>
</gene>